<dbReference type="InterPro" id="IPR001610">
    <property type="entry name" value="PAC"/>
</dbReference>
<gene>
    <name evidence="6" type="ORF">C7H19_04590</name>
</gene>
<dbReference type="PROSITE" id="PS50113">
    <property type="entry name" value="PAC"/>
    <property type="match status" value="3"/>
</dbReference>
<evidence type="ECO:0000256" key="1">
    <source>
        <dbReference type="SAM" id="Coils"/>
    </source>
</evidence>
<dbReference type="Proteomes" id="UP000239001">
    <property type="component" value="Unassembled WGS sequence"/>
</dbReference>
<dbReference type="SMART" id="SM00086">
    <property type="entry name" value="PAC"/>
    <property type="match status" value="3"/>
</dbReference>
<dbReference type="InterPro" id="IPR052155">
    <property type="entry name" value="Biofilm_reg_signaling"/>
</dbReference>
<dbReference type="Gene3D" id="3.30.450.20">
    <property type="entry name" value="PAS domain"/>
    <property type="match status" value="3"/>
</dbReference>
<dbReference type="SUPFAM" id="SSF55785">
    <property type="entry name" value="PYP-like sensor domain (PAS domain)"/>
    <property type="match status" value="3"/>
</dbReference>
<dbReference type="InterPro" id="IPR003018">
    <property type="entry name" value="GAF"/>
</dbReference>
<reference evidence="6 7" key="2">
    <citation type="submission" date="2018-03" db="EMBL/GenBank/DDBJ databases">
        <authorList>
            <person name="Keele B.F."/>
        </authorList>
    </citation>
    <scope>NUCLEOTIDE SEQUENCE [LARGE SCALE GENOMIC DNA]</scope>
    <source>
        <strain evidence="6 7">CCALA 016</strain>
    </source>
</reference>
<dbReference type="InterPro" id="IPR035965">
    <property type="entry name" value="PAS-like_dom_sf"/>
</dbReference>
<dbReference type="Pfam" id="PF00990">
    <property type="entry name" value="GGDEF"/>
    <property type="match status" value="1"/>
</dbReference>
<dbReference type="PROSITE" id="PS50112">
    <property type="entry name" value="PAS"/>
    <property type="match status" value="2"/>
</dbReference>
<dbReference type="Gene3D" id="3.30.450.40">
    <property type="match status" value="1"/>
</dbReference>
<dbReference type="SUPFAM" id="SSF55073">
    <property type="entry name" value="Nucleotide cyclase"/>
    <property type="match status" value="1"/>
</dbReference>
<dbReference type="InterPro" id="IPR013655">
    <property type="entry name" value="PAS_fold_3"/>
</dbReference>
<comment type="caution">
    <text evidence="6">The sequence shown here is derived from an EMBL/GenBank/DDBJ whole genome shotgun (WGS) entry which is preliminary data.</text>
</comment>
<dbReference type="Pfam" id="PF00989">
    <property type="entry name" value="PAS"/>
    <property type="match status" value="1"/>
</dbReference>
<accession>A0A2T1M249</accession>
<dbReference type="SMART" id="SM00091">
    <property type="entry name" value="PAS"/>
    <property type="match status" value="3"/>
</dbReference>
<dbReference type="InterPro" id="IPR000160">
    <property type="entry name" value="GGDEF_dom"/>
</dbReference>
<evidence type="ECO:0000313" key="6">
    <source>
        <dbReference type="EMBL" id="PSF38782.1"/>
    </source>
</evidence>
<dbReference type="PANTHER" id="PTHR44757">
    <property type="entry name" value="DIGUANYLATE CYCLASE DGCP"/>
    <property type="match status" value="1"/>
</dbReference>
<dbReference type="GO" id="GO:0006355">
    <property type="term" value="P:regulation of DNA-templated transcription"/>
    <property type="evidence" value="ECO:0007669"/>
    <property type="project" value="InterPro"/>
</dbReference>
<dbReference type="CDD" id="cd01949">
    <property type="entry name" value="GGDEF"/>
    <property type="match status" value="1"/>
</dbReference>
<organism evidence="6 7">
    <name type="scientific">Aphanothece hegewaldii CCALA 016</name>
    <dbReference type="NCBI Taxonomy" id="2107694"/>
    <lineage>
        <taxon>Bacteria</taxon>
        <taxon>Bacillati</taxon>
        <taxon>Cyanobacteriota</taxon>
        <taxon>Cyanophyceae</taxon>
        <taxon>Oscillatoriophycideae</taxon>
        <taxon>Chroococcales</taxon>
        <taxon>Aphanothecaceae</taxon>
        <taxon>Aphanothece</taxon>
    </lineage>
</organism>
<feature type="domain" description="PAC" evidence="4">
    <location>
        <begin position="568"/>
        <end position="620"/>
    </location>
</feature>
<dbReference type="SUPFAM" id="SSF55781">
    <property type="entry name" value="GAF domain-like"/>
    <property type="match status" value="1"/>
</dbReference>
<keyword evidence="2" id="KW-0812">Transmembrane</keyword>
<feature type="domain" description="PAC" evidence="4">
    <location>
        <begin position="443"/>
        <end position="495"/>
    </location>
</feature>
<feature type="domain" description="PAC" evidence="4">
    <location>
        <begin position="322"/>
        <end position="374"/>
    </location>
</feature>
<feature type="domain" description="GGDEF" evidence="5">
    <location>
        <begin position="827"/>
        <end position="961"/>
    </location>
</feature>
<dbReference type="InterPro" id="IPR000700">
    <property type="entry name" value="PAS-assoc_C"/>
</dbReference>
<keyword evidence="7" id="KW-1185">Reference proteome</keyword>
<dbReference type="InterPro" id="IPR000014">
    <property type="entry name" value="PAS"/>
</dbReference>
<protein>
    <submittedName>
        <fullName evidence="6">Diguanylate cyclase</fullName>
    </submittedName>
</protein>
<feature type="domain" description="PAS" evidence="3">
    <location>
        <begin position="375"/>
        <end position="430"/>
    </location>
</feature>
<dbReference type="InterPro" id="IPR029016">
    <property type="entry name" value="GAF-like_dom_sf"/>
</dbReference>
<dbReference type="InterPro" id="IPR029787">
    <property type="entry name" value="Nucleotide_cyclase"/>
</dbReference>
<dbReference type="PROSITE" id="PS50887">
    <property type="entry name" value="GGDEF"/>
    <property type="match status" value="1"/>
</dbReference>
<evidence type="ECO:0000259" key="4">
    <source>
        <dbReference type="PROSITE" id="PS50113"/>
    </source>
</evidence>
<dbReference type="Gene3D" id="3.30.70.270">
    <property type="match status" value="1"/>
</dbReference>
<dbReference type="PANTHER" id="PTHR44757:SF2">
    <property type="entry name" value="BIOFILM ARCHITECTURE MAINTENANCE PROTEIN MBAA"/>
    <property type="match status" value="1"/>
</dbReference>
<dbReference type="NCBIfam" id="TIGR00254">
    <property type="entry name" value="GGDEF"/>
    <property type="match status" value="1"/>
</dbReference>
<feature type="coiled-coil region" evidence="1">
    <location>
        <begin position="611"/>
        <end position="638"/>
    </location>
</feature>
<keyword evidence="2" id="KW-0472">Membrane</keyword>
<evidence type="ECO:0000259" key="5">
    <source>
        <dbReference type="PROSITE" id="PS50887"/>
    </source>
</evidence>
<keyword evidence="2" id="KW-1133">Transmembrane helix</keyword>
<dbReference type="Pfam" id="PF13185">
    <property type="entry name" value="GAF_2"/>
    <property type="match status" value="1"/>
</dbReference>
<dbReference type="InterPro" id="IPR013656">
    <property type="entry name" value="PAS_4"/>
</dbReference>
<dbReference type="InterPro" id="IPR013767">
    <property type="entry name" value="PAS_fold"/>
</dbReference>
<dbReference type="Pfam" id="PF08448">
    <property type="entry name" value="PAS_4"/>
    <property type="match status" value="1"/>
</dbReference>
<reference evidence="6 7" key="1">
    <citation type="submission" date="2018-03" db="EMBL/GenBank/DDBJ databases">
        <title>The ancient ancestry and fast evolution of plastids.</title>
        <authorList>
            <person name="Moore K.R."/>
            <person name="Magnabosco C."/>
            <person name="Momper L."/>
            <person name="Gold D.A."/>
            <person name="Bosak T."/>
            <person name="Fournier G.P."/>
        </authorList>
    </citation>
    <scope>NUCLEOTIDE SEQUENCE [LARGE SCALE GENOMIC DNA]</scope>
    <source>
        <strain evidence="6 7">CCALA 016</strain>
    </source>
</reference>
<name>A0A2T1M249_9CHRO</name>
<dbReference type="SMART" id="SM00065">
    <property type="entry name" value="GAF"/>
    <property type="match status" value="1"/>
</dbReference>
<sequence>MNYRQRLVCLLINMTTVVFMVAGLSIYLIYRTAFNQQKNRLFETAQAQARLLESMYHGTQNPELIEKAVIEASKHFQKTSQSGEINIGKREGNQIVFLNENPDVSFKKTIIPLSQNLAMQQALQGKSGISINFDHQGNKVLAAYEPVDYLDWGVVAQVNLAEIRAPYIQAGLYTFLGASLINCLGCLILWQLSKQMVRELQARTTQTQDLEHRVVERTAELSQINEQFRSEIIERQRLEEVLQRELDLLARIMETSPVGIIMIDPSENIIIASEQAETMLRLSKTEQGYQTPPWNLSDEEGNLITEQKQLCQQVIESRQSIYNLRHFIEFLDGHHLLVSINGAPVFDENEKLEGVVFTIEDITERVQVETALLHSETQFRAIFEQASVGIGIVSLNGQFIRVNQRYCELTGYTETELQNKTYQEILHPDDLDPNTETTDMNSFSVEKRYIRKDNSIIWVHLSGSVVKNSDGEPLYILGVVEDISERKQALEALRESEEQYRRIIETTAEGVWSINDTQKTTFVNRRMAQMLGYTVEEMLGRSMLDFTDAEGQAIVLQNLESGRQGLTEVHDLKFMCKNGKSIWTMISTNPIFDAQGNYAGSLGMLTDITERKNTEEALQQANRQLTAWVQQLEQRNQDILLLNQISDFLQACLTIEEAYRVISEMLPDLFTGYQGGLFIINTSNLVEIVATWGEDLHSKTLFTYDECWALRRGRIHWVNAAHSNLRCQHVYPHLAAHDESLCVPMMAQGKAIGLLYLYGSQSGQLSETKQQLAQTVAENLSLVLANLKLRETLQAESIIDPLTKLYNRRYMEEAFKRELSLAKRKRHPVGIIMLDVDHFRSFNETFGHEGGNCALEAVGSFLSSQIRSGDIACRYGGEEFLLILPEASLEISLHRAEQIRQGIKQLQVSFGEQLLNQITVSIGLSCFPDHGKTMETLIQAADFALYQAKNEGRDRVVRYSVE</sequence>
<evidence type="ECO:0000256" key="2">
    <source>
        <dbReference type="SAM" id="Phobius"/>
    </source>
</evidence>
<dbReference type="AlphaFoldDB" id="A0A2T1M249"/>
<dbReference type="FunFam" id="3.30.70.270:FF:000001">
    <property type="entry name" value="Diguanylate cyclase domain protein"/>
    <property type="match status" value="1"/>
</dbReference>
<proteinExistence type="predicted"/>
<dbReference type="OrthoDB" id="9812260at2"/>
<evidence type="ECO:0000259" key="3">
    <source>
        <dbReference type="PROSITE" id="PS50112"/>
    </source>
</evidence>
<feature type="domain" description="PAS" evidence="3">
    <location>
        <begin position="496"/>
        <end position="566"/>
    </location>
</feature>
<dbReference type="InterPro" id="IPR043128">
    <property type="entry name" value="Rev_trsase/Diguanyl_cyclase"/>
</dbReference>
<keyword evidence="1" id="KW-0175">Coiled coil</keyword>
<dbReference type="NCBIfam" id="TIGR00229">
    <property type="entry name" value="sensory_box"/>
    <property type="match status" value="3"/>
</dbReference>
<dbReference type="CDD" id="cd00130">
    <property type="entry name" value="PAS"/>
    <property type="match status" value="3"/>
</dbReference>
<feature type="transmembrane region" description="Helical" evidence="2">
    <location>
        <begin position="7"/>
        <end position="30"/>
    </location>
</feature>
<evidence type="ECO:0000313" key="7">
    <source>
        <dbReference type="Proteomes" id="UP000239001"/>
    </source>
</evidence>
<dbReference type="Pfam" id="PF08447">
    <property type="entry name" value="PAS_3"/>
    <property type="match status" value="1"/>
</dbReference>
<dbReference type="SMART" id="SM00267">
    <property type="entry name" value="GGDEF"/>
    <property type="match status" value="1"/>
</dbReference>
<dbReference type="EMBL" id="PXOH01000003">
    <property type="protein sequence ID" value="PSF38782.1"/>
    <property type="molecule type" value="Genomic_DNA"/>
</dbReference>